<feature type="chain" id="PRO_5035729664" evidence="3">
    <location>
        <begin position="22"/>
        <end position="149"/>
    </location>
</feature>
<evidence type="ECO:0000313" key="5">
    <source>
        <dbReference type="Proteomes" id="UP000806378"/>
    </source>
</evidence>
<dbReference type="Gramene" id="rna-gnl|WGS:JABURB|Cocit.L3815.1">
    <property type="protein sequence ID" value="cds-KAF7851469.1"/>
    <property type="gene ID" value="gene-BT93_L3815"/>
</dbReference>
<gene>
    <name evidence="4" type="ORF">BT93_L3815</name>
</gene>
<dbReference type="PANTHER" id="PTHR34558:SF9">
    <property type="entry name" value="F3L24.15 PROTEIN"/>
    <property type="match status" value="1"/>
</dbReference>
<keyword evidence="2" id="KW-1133">Transmembrane helix</keyword>
<reference evidence="4" key="1">
    <citation type="submission" date="2020-05" db="EMBL/GenBank/DDBJ databases">
        <title>WGS assembly of Corymbia citriodora subspecies variegata.</title>
        <authorList>
            <person name="Barry K."/>
            <person name="Hundley H."/>
            <person name="Shu S."/>
            <person name="Jenkins J."/>
            <person name="Grimwood J."/>
            <person name="Baten A."/>
        </authorList>
    </citation>
    <scope>NUCLEOTIDE SEQUENCE</scope>
    <source>
        <strain evidence="4">CV2-018</strain>
    </source>
</reference>
<dbReference type="OrthoDB" id="686454at2759"/>
<dbReference type="EMBL" id="MU089540">
    <property type="protein sequence ID" value="KAF7851469.1"/>
    <property type="molecule type" value="Genomic_DNA"/>
</dbReference>
<proteinExistence type="predicted"/>
<dbReference type="PANTHER" id="PTHR34558">
    <property type="entry name" value="EXPRESSED PROTEIN"/>
    <property type="match status" value="1"/>
</dbReference>
<feature type="transmembrane region" description="Helical" evidence="2">
    <location>
        <begin position="109"/>
        <end position="131"/>
    </location>
</feature>
<organism evidence="4 5">
    <name type="scientific">Corymbia citriodora subsp. variegata</name>
    <dbReference type="NCBI Taxonomy" id="360336"/>
    <lineage>
        <taxon>Eukaryota</taxon>
        <taxon>Viridiplantae</taxon>
        <taxon>Streptophyta</taxon>
        <taxon>Embryophyta</taxon>
        <taxon>Tracheophyta</taxon>
        <taxon>Spermatophyta</taxon>
        <taxon>Magnoliopsida</taxon>
        <taxon>eudicotyledons</taxon>
        <taxon>Gunneridae</taxon>
        <taxon>Pentapetalae</taxon>
        <taxon>rosids</taxon>
        <taxon>malvids</taxon>
        <taxon>Myrtales</taxon>
        <taxon>Myrtaceae</taxon>
        <taxon>Myrtoideae</taxon>
        <taxon>Eucalypteae</taxon>
        <taxon>Corymbia</taxon>
    </lineage>
</organism>
<evidence type="ECO:0000313" key="4">
    <source>
        <dbReference type="EMBL" id="KAF7851469.1"/>
    </source>
</evidence>
<accession>A0A8T0CZ01</accession>
<feature type="region of interest" description="Disordered" evidence="1">
    <location>
        <begin position="58"/>
        <end position="90"/>
    </location>
</feature>
<keyword evidence="3" id="KW-0732">Signal</keyword>
<dbReference type="AlphaFoldDB" id="A0A8T0CZ01"/>
<protein>
    <submittedName>
        <fullName evidence="4">Uncharacterized protein</fullName>
    </submittedName>
</protein>
<feature type="signal peptide" evidence="3">
    <location>
        <begin position="1"/>
        <end position="21"/>
    </location>
</feature>
<sequence length="149" mass="15197">MARSLLLLFILADALVVFATADSKSDSPGPSSTSAVHGAMLSVAQKMTNRKLGGHQMGLEMAFGGPSASPSRAPGLSEASSSDLLPPSSVEQEHLLAKQKHHSSVDKSVAGGGVILGGLATTFLVAVFCYIRATGRHKSEAAPNAADNA</sequence>
<evidence type="ECO:0000256" key="1">
    <source>
        <dbReference type="SAM" id="MobiDB-lite"/>
    </source>
</evidence>
<keyword evidence="5" id="KW-1185">Reference proteome</keyword>
<dbReference type="Proteomes" id="UP000806378">
    <property type="component" value="Unassembled WGS sequence"/>
</dbReference>
<evidence type="ECO:0000256" key="3">
    <source>
        <dbReference type="SAM" id="SignalP"/>
    </source>
</evidence>
<keyword evidence="2" id="KW-0472">Membrane</keyword>
<comment type="caution">
    <text evidence="4">The sequence shown here is derived from an EMBL/GenBank/DDBJ whole genome shotgun (WGS) entry which is preliminary data.</text>
</comment>
<evidence type="ECO:0000256" key="2">
    <source>
        <dbReference type="SAM" id="Phobius"/>
    </source>
</evidence>
<name>A0A8T0CZ01_CORYI</name>
<keyword evidence="2" id="KW-0812">Transmembrane</keyword>